<feature type="chain" id="PRO_5045065259" evidence="1">
    <location>
        <begin position="21"/>
        <end position="243"/>
    </location>
</feature>
<reference evidence="3" key="1">
    <citation type="journal article" date="2019" name="Int. J. Syst. Evol. Microbiol.">
        <title>The Global Catalogue of Microorganisms (GCM) 10K type strain sequencing project: providing services to taxonomists for standard genome sequencing and annotation.</title>
        <authorList>
            <consortium name="The Broad Institute Genomics Platform"/>
            <consortium name="The Broad Institute Genome Sequencing Center for Infectious Disease"/>
            <person name="Wu L."/>
            <person name="Ma J."/>
        </authorList>
    </citation>
    <scope>NUCLEOTIDE SEQUENCE [LARGE SCALE GENOMIC DNA]</scope>
    <source>
        <strain evidence="3">KCTC 23098</strain>
    </source>
</reference>
<dbReference type="InterPro" id="IPR007433">
    <property type="entry name" value="DUF481"/>
</dbReference>
<evidence type="ECO:0000313" key="2">
    <source>
        <dbReference type="EMBL" id="MFD2964158.1"/>
    </source>
</evidence>
<gene>
    <name evidence="2" type="ORF">ACFS6J_20300</name>
</gene>
<dbReference type="Pfam" id="PF04338">
    <property type="entry name" value="DUF481"/>
    <property type="match status" value="1"/>
</dbReference>
<dbReference type="EMBL" id="JBHUPA010000016">
    <property type="protein sequence ID" value="MFD2964158.1"/>
    <property type="molecule type" value="Genomic_DNA"/>
</dbReference>
<dbReference type="Proteomes" id="UP001597560">
    <property type="component" value="Unassembled WGS sequence"/>
</dbReference>
<dbReference type="RefSeq" id="WP_377612293.1">
    <property type="nucleotide sequence ID" value="NZ_JBHUPA010000016.1"/>
</dbReference>
<feature type="signal peptide" evidence="1">
    <location>
        <begin position="1"/>
        <end position="20"/>
    </location>
</feature>
<organism evidence="2 3">
    <name type="scientific">Olivibacter jilunii</name>
    <dbReference type="NCBI Taxonomy" id="985016"/>
    <lineage>
        <taxon>Bacteria</taxon>
        <taxon>Pseudomonadati</taxon>
        <taxon>Bacteroidota</taxon>
        <taxon>Sphingobacteriia</taxon>
        <taxon>Sphingobacteriales</taxon>
        <taxon>Sphingobacteriaceae</taxon>
        <taxon>Olivibacter</taxon>
    </lineage>
</organism>
<evidence type="ECO:0000313" key="3">
    <source>
        <dbReference type="Proteomes" id="UP001597560"/>
    </source>
</evidence>
<comment type="caution">
    <text evidence="2">The sequence shown here is derived from an EMBL/GenBank/DDBJ whole genome shotgun (WGS) entry which is preliminary data.</text>
</comment>
<protein>
    <submittedName>
        <fullName evidence="2">DUF481 domain-containing protein</fullName>
    </submittedName>
</protein>
<proteinExistence type="predicted"/>
<keyword evidence="1" id="KW-0732">Signal</keyword>
<sequence>MVKQLWFSVLFVVFISLAHGQTQDSTNYYVQFSSTNSINKTNDKSAFLLNNALRFSIAKERIKLNFNNNWLYGRQDGSQSNNDFSSSLDFNIYRKDLRFFYWGLVNYNTSFSLKIRNQLLAGAGVAYNLIDKNEVFLNISDGFLYDASSILENELPIDYQTVRNSFRLLYKFVFKELIIIQGSNFYQPSLTDAADFNIKLNNDIAFKLNKWLSLKGSLVYNRINRTDRENLLFTYGVAFEKYF</sequence>
<keyword evidence="3" id="KW-1185">Reference proteome</keyword>
<evidence type="ECO:0000256" key="1">
    <source>
        <dbReference type="SAM" id="SignalP"/>
    </source>
</evidence>
<name>A0ABW6B6R2_9SPHI</name>
<accession>A0ABW6B6R2</accession>